<dbReference type="GO" id="GO:0006635">
    <property type="term" value="P:fatty acid beta-oxidation"/>
    <property type="evidence" value="ECO:0007669"/>
    <property type="project" value="TreeGrafter"/>
</dbReference>
<gene>
    <name evidence="7" type="ORF">F4561_001716</name>
</gene>
<evidence type="ECO:0000313" key="7">
    <source>
        <dbReference type="EMBL" id="MBB4930896.1"/>
    </source>
</evidence>
<dbReference type="Gene3D" id="3.90.226.10">
    <property type="entry name" value="2-enoyl-CoA Hydratase, Chain A, domain 1"/>
    <property type="match status" value="1"/>
</dbReference>
<protein>
    <recommendedName>
        <fullName evidence="2">enoyl-CoA hydratase</fullName>
        <ecNumber evidence="2">4.2.1.17</ecNumber>
    </recommendedName>
</protein>
<keyword evidence="3 7" id="KW-0456">Lyase</keyword>
<evidence type="ECO:0000256" key="5">
    <source>
        <dbReference type="ARBA" id="ARBA00023717"/>
    </source>
</evidence>
<evidence type="ECO:0000256" key="2">
    <source>
        <dbReference type="ARBA" id="ARBA00012076"/>
    </source>
</evidence>
<dbReference type="InterPro" id="IPR014748">
    <property type="entry name" value="Enoyl-CoA_hydra_C"/>
</dbReference>
<accession>A0A7W7RGA9</accession>
<name>A0A7W7RGA9_9ACTN</name>
<evidence type="ECO:0000313" key="8">
    <source>
        <dbReference type="Proteomes" id="UP000523007"/>
    </source>
</evidence>
<dbReference type="Gene3D" id="1.10.12.10">
    <property type="entry name" value="Lyase 2-enoyl-coa Hydratase, Chain A, domain 2"/>
    <property type="match status" value="1"/>
</dbReference>
<reference evidence="7 8" key="1">
    <citation type="submission" date="2020-08" db="EMBL/GenBank/DDBJ databases">
        <title>Sequencing the genomes of 1000 actinobacteria strains.</title>
        <authorList>
            <person name="Klenk H.-P."/>
        </authorList>
    </citation>
    <scope>NUCLEOTIDE SEQUENCE [LARGE SCALE GENOMIC DNA]</scope>
    <source>
        <strain evidence="7 8">DSM 102030</strain>
    </source>
</reference>
<comment type="similarity">
    <text evidence="1 6">Belongs to the enoyl-CoA hydratase/isomerase family.</text>
</comment>
<dbReference type="CDD" id="cd06558">
    <property type="entry name" value="crotonase-like"/>
    <property type="match status" value="1"/>
</dbReference>
<dbReference type="Proteomes" id="UP000523007">
    <property type="component" value="Unassembled WGS sequence"/>
</dbReference>
<dbReference type="PANTHER" id="PTHR11941">
    <property type="entry name" value="ENOYL-COA HYDRATASE-RELATED"/>
    <property type="match status" value="1"/>
</dbReference>
<dbReference type="EMBL" id="JACHJT010000001">
    <property type="protein sequence ID" value="MBB4930896.1"/>
    <property type="molecule type" value="Genomic_DNA"/>
</dbReference>
<sequence length="259" mass="27428">MDNYETLTVRVDNGLGMITIDRPEVRNALSGQVVSEIRRALERFSEDDEVGAVAFTGAGAKSFAAGADISEVRERTVADGLAARMQRLYDEIEEYEKPTIAAVNGVALGGGCELAMACDIRVSADNAKFGLPEATLSIIPGAGGTQRLSRLVGKGRALDLILTGRIITAEEAANIGLVSRSVPGDQLTSALRETADAVLAKGPLAVRLAKIAVGQGSETDQKTGLLLERLAQAVLFTTEDKREGATAFLEKRRPAFKGR</sequence>
<dbReference type="PANTHER" id="PTHR11941:SF54">
    <property type="entry name" value="ENOYL-COA HYDRATASE, MITOCHONDRIAL"/>
    <property type="match status" value="1"/>
</dbReference>
<dbReference type="InterPro" id="IPR018376">
    <property type="entry name" value="Enoyl-CoA_hyd/isom_CS"/>
</dbReference>
<evidence type="ECO:0000256" key="1">
    <source>
        <dbReference type="ARBA" id="ARBA00005254"/>
    </source>
</evidence>
<dbReference type="AlphaFoldDB" id="A0A7W7RGA9"/>
<organism evidence="7 8">
    <name type="scientific">Lipingzhangella halophila</name>
    <dbReference type="NCBI Taxonomy" id="1783352"/>
    <lineage>
        <taxon>Bacteria</taxon>
        <taxon>Bacillati</taxon>
        <taxon>Actinomycetota</taxon>
        <taxon>Actinomycetes</taxon>
        <taxon>Streptosporangiales</taxon>
        <taxon>Nocardiopsidaceae</taxon>
        <taxon>Lipingzhangella</taxon>
    </lineage>
</organism>
<dbReference type="InterPro" id="IPR029045">
    <property type="entry name" value="ClpP/crotonase-like_dom_sf"/>
</dbReference>
<dbReference type="FunFam" id="3.90.226.10:FF:000009">
    <property type="entry name" value="Carnitinyl-CoA dehydratase"/>
    <property type="match status" value="1"/>
</dbReference>
<evidence type="ECO:0000256" key="6">
    <source>
        <dbReference type="RuleBase" id="RU003707"/>
    </source>
</evidence>
<dbReference type="RefSeq" id="WP_184576387.1">
    <property type="nucleotide sequence ID" value="NZ_JACHJT010000001.1"/>
</dbReference>
<comment type="catalytic activity">
    <reaction evidence="5">
        <text>a 4-saturated-(3S)-3-hydroxyacyl-CoA = a (3E)-enoyl-CoA + H2O</text>
        <dbReference type="Rhea" id="RHEA:20724"/>
        <dbReference type="ChEBI" id="CHEBI:15377"/>
        <dbReference type="ChEBI" id="CHEBI:58521"/>
        <dbReference type="ChEBI" id="CHEBI:137480"/>
        <dbReference type="EC" id="4.2.1.17"/>
    </reaction>
</comment>
<dbReference type="FunFam" id="1.10.12.10:FF:000001">
    <property type="entry name" value="Probable enoyl-CoA hydratase, mitochondrial"/>
    <property type="match status" value="1"/>
</dbReference>
<evidence type="ECO:0000256" key="3">
    <source>
        <dbReference type="ARBA" id="ARBA00023239"/>
    </source>
</evidence>
<dbReference type="GO" id="GO:0004300">
    <property type="term" value="F:enoyl-CoA hydratase activity"/>
    <property type="evidence" value="ECO:0007669"/>
    <property type="project" value="UniProtKB-EC"/>
</dbReference>
<proteinExistence type="inferred from homology"/>
<dbReference type="PROSITE" id="PS00166">
    <property type="entry name" value="ENOYL_COA_HYDRATASE"/>
    <property type="match status" value="1"/>
</dbReference>
<keyword evidence="8" id="KW-1185">Reference proteome</keyword>
<comment type="catalytic activity">
    <reaction evidence="4">
        <text>a (3S)-3-hydroxyacyl-CoA = a (2E)-enoyl-CoA + H2O</text>
        <dbReference type="Rhea" id="RHEA:16105"/>
        <dbReference type="ChEBI" id="CHEBI:15377"/>
        <dbReference type="ChEBI" id="CHEBI:57318"/>
        <dbReference type="ChEBI" id="CHEBI:58856"/>
        <dbReference type="EC" id="4.2.1.17"/>
    </reaction>
</comment>
<dbReference type="SUPFAM" id="SSF52096">
    <property type="entry name" value="ClpP/crotonase"/>
    <property type="match status" value="1"/>
</dbReference>
<comment type="caution">
    <text evidence="7">The sequence shown here is derived from an EMBL/GenBank/DDBJ whole genome shotgun (WGS) entry which is preliminary data.</text>
</comment>
<dbReference type="Pfam" id="PF00378">
    <property type="entry name" value="ECH_1"/>
    <property type="match status" value="1"/>
</dbReference>
<dbReference type="InterPro" id="IPR001753">
    <property type="entry name" value="Enoyl-CoA_hydra/iso"/>
</dbReference>
<dbReference type="EC" id="4.2.1.17" evidence="2"/>
<evidence type="ECO:0000256" key="4">
    <source>
        <dbReference type="ARBA" id="ARBA00023709"/>
    </source>
</evidence>